<dbReference type="InterPro" id="IPR001789">
    <property type="entry name" value="Sig_transdc_resp-reg_receiver"/>
</dbReference>
<keyword evidence="3" id="KW-0805">Transcription regulation</keyword>
<evidence type="ECO:0000256" key="3">
    <source>
        <dbReference type="ARBA" id="ARBA00023015"/>
    </source>
</evidence>
<dbReference type="InterPro" id="IPR039420">
    <property type="entry name" value="WalR-like"/>
</dbReference>
<evidence type="ECO:0000259" key="9">
    <source>
        <dbReference type="PROSITE" id="PS51755"/>
    </source>
</evidence>
<dbReference type="PROSITE" id="PS50110">
    <property type="entry name" value="RESPONSE_REGULATORY"/>
    <property type="match status" value="1"/>
</dbReference>
<feature type="domain" description="Response regulatory" evidence="8">
    <location>
        <begin position="4"/>
        <end position="118"/>
    </location>
</feature>
<evidence type="ECO:0000256" key="2">
    <source>
        <dbReference type="ARBA" id="ARBA00023012"/>
    </source>
</evidence>
<dbReference type="RefSeq" id="WP_216480509.1">
    <property type="nucleotide sequence ID" value="NZ_JAHLQJ010000019.1"/>
</dbReference>
<dbReference type="EMBL" id="JAHLQJ010000019">
    <property type="protein sequence ID" value="MBU5673939.1"/>
    <property type="molecule type" value="Genomic_DNA"/>
</dbReference>
<evidence type="ECO:0000256" key="4">
    <source>
        <dbReference type="ARBA" id="ARBA00023125"/>
    </source>
</evidence>
<keyword evidence="1 6" id="KW-0597">Phosphoprotein</keyword>
<dbReference type="CDD" id="cd00383">
    <property type="entry name" value="trans_reg_C"/>
    <property type="match status" value="1"/>
</dbReference>
<evidence type="ECO:0000313" key="10">
    <source>
        <dbReference type="EMBL" id="MBU5673939.1"/>
    </source>
</evidence>
<protein>
    <submittedName>
        <fullName evidence="10">Response regulator transcription factor</fullName>
    </submittedName>
</protein>
<reference evidence="10 11" key="1">
    <citation type="submission" date="2021-06" db="EMBL/GenBank/DDBJ databases">
        <authorList>
            <person name="Sun Q."/>
            <person name="Li D."/>
        </authorList>
    </citation>
    <scope>NUCLEOTIDE SEQUENCE [LARGE SCALE GENOMIC DNA]</scope>
    <source>
        <strain evidence="10 11">MSJ-6</strain>
    </source>
</reference>
<evidence type="ECO:0000313" key="11">
    <source>
        <dbReference type="Proteomes" id="UP000743001"/>
    </source>
</evidence>
<gene>
    <name evidence="10" type="ORF">KQJ23_19055</name>
</gene>
<organism evidence="10 11">
    <name type="scientific">Paenibacillus brevis</name>
    <dbReference type="NCBI Taxonomy" id="2841508"/>
    <lineage>
        <taxon>Bacteria</taxon>
        <taxon>Bacillati</taxon>
        <taxon>Bacillota</taxon>
        <taxon>Bacilli</taxon>
        <taxon>Bacillales</taxon>
        <taxon>Paenibacillaceae</taxon>
        <taxon>Paenibacillus</taxon>
    </lineage>
</organism>
<proteinExistence type="predicted"/>
<dbReference type="Pfam" id="PF00486">
    <property type="entry name" value="Trans_reg_C"/>
    <property type="match status" value="1"/>
</dbReference>
<keyword evidence="5" id="KW-0804">Transcription</keyword>
<evidence type="ECO:0000256" key="6">
    <source>
        <dbReference type="PROSITE-ProRule" id="PRU00169"/>
    </source>
</evidence>
<comment type="caution">
    <text evidence="10">The sequence shown here is derived from an EMBL/GenBank/DDBJ whole genome shotgun (WGS) entry which is preliminary data.</text>
</comment>
<feature type="DNA-binding region" description="OmpR/PhoB-type" evidence="7">
    <location>
        <begin position="137"/>
        <end position="235"/>
    </location>
</feature>
<dbReference type="SMART" id="SM00448">
    <property type="entry name" value="REC"/>
    <property type="match status" value="1"/>
</dbReference>
<evidence type="ECO:0000259" key="8">
    <source>
        <dbReference type="PROSITE" id="PS50110"/>
    </source>
</evidence>
<name>A0ABS6FVB1_9BACL</name>
<dbReference type="PANTHER" id="PTHR48111">
    <property type="entry name" value="REGULATOR OF RPOS"/>
    <property type="match status" value="1"/>
</dbReference>
<dbReference type="InterPro" id="IPR001867">
    <property type="entry name" value="OmpR/PhoB-type_DNA-bd"/>
</dbReference>
<keyword evidence="4 7" id="KW-0238">DNA-binding</keyword>
<feature type="domain" description="OmpR/PhoB-type" evidence="9">
    <location>
        <begin position="137"/>
        <end position="235"/>
    </location>
</feature>
<dbReference type="CDD" id="cd17574">
    <property type="entry name" value="REC_OmpR"/>
    <property type="match status" value="1"/>
</dbReference>
<feature type="modified residue" description="4-aspartylphosphate" evidence="6">
    <location>
        <position position="53"/>
    </location>
</feature>
<evidence type="ECO:0000256" key="1">
    <source>
        <dbReference type="ARBA" id="ARBA00022553"/>
    </source>
</evidence>
<dbReference type="Proteomes" id="UP000743001">
    <property type="component" value="Unassembled WGS sequence"/>
</dbReference>
<evidence type="ECO:0000256" key="5">
    <source>
        <dbReference type="ARBA" id="ARBA00023163"/>
    </source>
</evidence>
<sequence length="243" mass="26948">MTQRLLVIEDEPTLSRLLSYNLSSEGFEVVVADHGQIGYDTAKSQEFDLILLDLMLPGMNGIEILSKLRGEGSKTPVIILTAKNAEEEVVQGLKAGADDYITKPFGVAELLARVTAVLRRTGGGHEDREPSLEEREDAQITLGPLSIYPEKYEVTLNGEAIVLRPKEFEVLLYLARKPGVVMTRDDLMNAVWGFDYIGGQRTVDVHVSSLRKKLELDPGSVYIDSIRGVGYKLVVNKKKTVHH</sequence>
<dbReference type="PROSITE" id="PS51755">
    <property type="entry name" value="OMPR_PHOB"/>
    <property type="match status" value="1"/>
</dbReference>
<accession>A0ABS6FVB1</accession>
<dbReference type="PANTHER" id="PTHR48111:SF1">
    <property type="entry name" value="TWO-COMPONENT RESPONSE REGULATOR ORR33"/>
    <property type="match status" value="1"/>
</dbReference>
<dbReference type="Pfam" id="PF00072">
    <property type="entry name" value="Response_reg"/>
    <property type="match status" value="1"/>
</dbReference>
<evidence type="ECO:0000256" key="7">
    <source>
        <dbReference type="PROSITE-ProRule" id="PRU01091"/>
    </source>
</evidence>
<keyword evidence="2" id="KW-0902">Two-component regulatory system</keyword>
<keyword evidence="11" id="KW-1185">Reference proteome</keyword>
<dbReference type="SMART" id="SM00862">
    <property type="entry name" value="Trans_reg_C"/>
    <property type="match status" value="1"/>
</dbReference>